<organism evidence="10 11">
    <name type="scientific">Staphylococcus debuckii</name>
    <dbReference type="NCBI Taxonomy" id="2044912"/>
    <lineage>
        <taxon>Bacteria</taxon>
        <taxon>Bacillati</taxon>
        <taxon>Bacillota</taxon>
        <taxon>Bacilli</taxon>
        <taxon>Bacillales</taxon>
        <taxon>Staphylococcaceae</taxon>
        <taxon>Staphylococcus</taxon>
    </lineage>
</organism>
<evidence type="ECO:0000256" key="1">
    <source>
        <dbReference type="ARBA" id="ARBA00011900"/>
    </source>
</evidence>
<dbReference type="GO" id="GO:0032259">
    <property type="term" value="P:methylation"/>
    <property type="evidence" value="ECO:0007669"/>
    <property type="project" value="UniProtKB-KW"/>
</dbReference>
<dbReference type="SUPFAM" id="SSF53335">
    <property type="entry name" value="S-adenosyl-L-methionine-dependent methyltransferases"/>
    <property type="match status" value="1"/>
</dbReference>
<feature type="domain" description="MmeI-like target recognition" evidence="7">
    <location>
        <begin position="615"/>
        <end position="819"/>
    </location>
</feature>
<feature type="domain" description="MmeI-like C-terminal" evidence="8">
    <location>
        <begin position="822"/>
        <end position="896"/>
    </location>
</feature>
<evidence type="ECO:0000256" key="4">
    <source>
        <dbReference type="ARBA" id="ARBA00047942"/>
    </source>
</evidence>
<evidence type="ECO:0000313" key="11">
    <source>
        <dbReference type="Proteomes" id="UP001380601"/>
    </source>
</evidence>
<dbReference type="Proteomes" id="UP001380601">
    <property type="component" value="Unassembled WGS sequence"/>
</dbReference>
<dbReference type="InterPro" id="IPR029063">
    <property type="entry name" value="SAM-dependent_MTases_sf"/>
</dbReference>
<feature type="domain" description="MmeI-like helicase spacer" evidence="6">
    <location>
        <begin position="181"/>
        <end position="253"/>
    </location>
</feature>
<dbReference type="InterPro" id="IPR046818">
    <property type="entry name" value="MmeI_C"/>
</dbReference>
<reference evidence="10 11" key="1">
    <citation type="submission" date="2024-04" db="EMBL/GenBank/DDBJ databases">
        <title>Staphylococcus debuckii a clinical isolate.</title>
        <authorList>
            <person name="Magnan C."/>
            <person name="Plumet L."/>
            <person name="Morsli M."/>
            <person name="Molle V."/>
            <person name="Lavigne J.-P."/>
        </authorList>
    </citation>
    <scope>NUCLEOTIDE SEQUENCE [LARGE SCALE GENOMIC DNA]</scope>
    <source>
        <strain evidence="10 11">NSD001</strain>
    </source>
</reference>
<dbReference type="Pfam" id="PF20467">
    <property type="entry name" value="MmeI_C"/>
    <property type="match status" value="1"/>
</dbReference>
<evidence type="ECO:0000259" key="9">
    <source>
        <dbReference type="Pfam" id="PF20473"/>
    </source>
</evidence>
<accession>A0ABU9EUR0</accession>
<comment type="catalytic activity">
    <reaction evidence="4">
        <text>a 2'-deoxyadenosine in DNA + S-adenosyl-L-methionine = an N(6)-methyl-2'-deoxyadenosine in DNA + S-adenosyl-L-homocysteine + H(+)</text>
        <dbReference type="Rhea" id="RHEA:15197"/>
        <dbReference type="Rhea" id="RHEA-COMP:12418"/>
        <dbReference type="Rhea" id="RHEA-COMP:12419"/>
        <dbReference type="ChEBI" id="CHEBI:15378"/>
        <dbReference type="ChEBI" id="CHEBI:57856"/>
        <dbReference type="ChEBI" id="CHEBI:59789"/>
        <dbReference type="ChEBI" id="CHEBI:90615"/>
        <dbReference type="ChEBI" id="CHEBI:90616"/>
        <dbReference type="EC" id="2.1.1.72"/>
    </reaction>
</comment>
<dbReference type="InterPro" id="IPR046817">
    <property type="entry name" value="MmeI_N"/>
</dbReference>
<dbReference type="GO" id="GO:0008168">
    <property type="term" value="F:methyltransferase activity"/>
    <property type="evidence" value="ECO:0007669"/>
    <property type="project" value="UniProtKB-KW"/>
</dbReference>
<name>A0ABU9EUR0_9STAP</name>
<gene>
    <name evidence="10" type="ORF">AADA34_00565</name>
</gene>
<sequence length="904" mass="105574">MKSEIINNAFNFIEMHKDDKNERQQAQMWIRDFLEIFNIPIQKINIGFEWRINIDGSQKYADHLLNGLLLIEMKSRGKRLDKAKSQAYKYVMNLEREDIPKYILLCNFENAQLIDLSNMEKVIEFKVTELHKKLGYFNFLLNKIQDTHIPTNPVNAKAAKLMENLHNYVLDINYPKNASDLLMTRIVFCFFAEDSGIFENNQFTNYIKNETKKDGSDLVDRLATLFQTLNTPVKDRFQSGSLNEFPYINGGLFEIHQPTGLALNNKIRELILEISLLDWSKISPVIFGSMFEGAMDKKRRHSLGAHYTSEINILKVVNGLFLDELRKEFDNISKIKIKKIKTKKLEEFHDKLASLKFLDPACGSGNFLMVAYRELRRLEHDVIDEINQGQTLLFDINDFIKVEINQFYGMEILPYAVSVAKIGLWMMDHLMNIEASELFGRLYLRLPLHASANITICDALKNDWHQIIKPQNLDYILGNPPFIGARVMSSEQKNLFKKVVQIKGSGNLDYVCAWYYKCVLFMNENPKLKAALVSTNSIFQGIQANLLWKKLFELGAHINFAHQTFKWDNKGATVHVCIAGFSLIDEKEKYLYHYDNREHPNLKKAKNINEYLIDAPYLMLKSSTKQISNYPIMRFGSMANDGKGNFQLNSELRYKLIKEYPIIEEYIHEFIGAKELLDGEKRYILYLKDMPPKLMRKIPYIQKVIENVYQVRKNSKRKATQKLSQFPYAFGEDRVIKDSKFLIIPRVSSENREYIPMDYFEYPTIASDAVFQLEKASLFILGILQSRMHSLWVKTIGGKLESRYRYSNTLVYNSFVFPDYSQKEKSSIEKNMSEILNIRKRWKEKGNTLADLYDKQNMPIDLKKKHIELDGKVERLYKKNGFINDEEKISYLMKLYINASDSTN</sequence>
<dbReference type="Pfam" id="PF20464">
    <property type="entry name" value="MmeI_N"/>
    <property type="match status" value="1"/>
</dbReference>
<dbReference type="InterPro" id="IPR050953">
    <property type="entry name" value="N4_N6_ade-DNA_methylase"/>
</dbReference>
<proteinExistence type="predicted"/>
<keyword evidence="3" id="KW-0808">Transferase</keyword>
<feature type="domain" description="MmeI-like DNA-methyltransferase" evidence="9">
    <location>
        <begin position="341"/>
        <end position="592"/>
    </location>
</feature>
<evidence type="ECO:0000259" key="8">
    <source>
        <dbReference type="Pfam" id="PF20467"/>
    </source>
</evidence>
<dbReference type="PANTHER" id="PTHR33841:SF1">
    <property type="entry name" value="DNA METHYLTRANSFERASE A"/>
    <property type="match status" value="1"/>
</dbReference>
<protein>
    <recommendedName>
        <fullName evidence="1">site-specific DNA-methyltransferase (adenine-specific)</fullName>
        <ecNumber evidence="1">2.1.1.72</ecNumber>
    </recommendedName>
</protein>
<dbReference type="Pfam" id="PF20473">
    <property type="entry name" value="MmeI_Mtase"/>
    <property type="match status" value="1"/>
</dbReference>
<dbReference type="PANTHER" id="PTHR33841">
    <property type="entry name" value="DNA METHYLTRANSFERASE YEEA-RELATED"/>
    <property type="match status" value="1"/>
</dbReference>
<evidence type="ECO:0000259" key="7">
    <source>
        <dbReference type="Pfam" id="PF20466"/>
    </source>
</evidence>
<dbReference type="PRINTS" id="PR00507">
    <property type="entry name" value="N12N6MTFRASE"/>
</dbReference>
<dbReference type="InterPro" id="IPR046816">
    <property type="entry name" value="MmeI_Mtase"/>
</dbReference>
<evidence type="ECO:0000256" key="3">
    <source>
        <dbReference type="ARBA" id="ARBA00022679"/>
    </source>
</evidence>
<evidence type="ECO:0000259" key="6">
    <source>
        <dbReference type="Pfam" id="PF20465"/>
    </source>
</evidence>
<keyword evidence="11" id="KW-1185">Reference proteome</keyword>
<dbReference type="EMBL" id="JBBWSC010000001">
    <property type="protein sequence ID" value="MEL0537214.1"/>
    <property type="molecule type" value="Genomic_DNA"/>
</dbReference>
<keyword evidence="2 10" id="KW-0489">Methyltransferase</keyword>
<dbReference type="Gene3D" id="3.40.50.150">
    <property type="entry name" value="Vaccinia Virus protein VP39"/>
    <property type="match status" value="1"/>
</dbReference>
<dbReference type="RefSeq" id="WP_341610916.1">
    <property type="nucleotide sequence ID" value="NZ_JBBWSC010000001.1"/>
</dbReference>
<dbReference type="Pfam" id="PF20466">
    <property type="entry name" value="MmeI_TRD"/>
    <property type="match status" value="1"/>
</dbReference>
<evidence type="ECO:0000259" key="5">
    <source>
        <dbReference type="Pfam" id="PF20464"/>
    </source>
</evidence>
<dbReference type="EC" id="2.1.1.72" evidence="1"/>
<comment type="caution">
    <text evidence="10">The sequence shown here is derived from an EMBL/GenBank/DDBJ whole genome shotgun (WGS) entry which is preliminary data.</text>
</comment>
<dbReference type="Pfam" id="PF20465">
    <property type="entry name" value="MmeI_hel"/>
    <property type="match status" value="1"/>
</dbReference>
<dbReference type="InterPro" id="IPR046820">
    <property type="entry name" value="MmeI_TRD"/>
</dbReference>
<feature type="domain" description="MmeI-like N-terminal" evidence="5">
    <location>
        <begin position="12"/>
        <end position="167"/>
    </location>
</feature>
<dbReference type="InterPro" id="IPR046819">
    <property type="entry name" value="MmeI_hel"/>
</dbReference>
<evidence type="ECO:0000313" key="10">
    <source>
        <dbReference type="EMBL" id="MEL0537214.1"/>
    </source>
</evidence>
<evidence type="ECO:0000256" key="2">
    <source>
        <dbReference type="ARBA" id="ARBA00022603"/>
    </source>
</evidence>